<keyword evidence="7" id="KW-1185">Reference proteome</keyword>
<dbReference type="EMBL" id="CALLCH030000012">
    <property type="protein sequence ID" value="CAI4215619.1"/>
    <property type="molecule type" value="Genomic_DNA"/>
</dbReference>
<evidence type="ECO:0008006" key="8">
    <source>
        <dbReference type="Google" id="ProtNLM"/>
    </source>
</evidence>
<keyword evidence="2" id="KW-0040">ANK repeat</keyword>
<feature type="repeat" description="ANK" evidence="2">
    <location>
        <begin position="506"/>
        <end position="538"/>
    </location>
</feature>
<dbReference type="Proteomes" id="UP000838763">
    <property type="component" value="Unassembled WGS sequence"/>
</dbReference>
<dbReference type="Pfam" id="PF24883">
    <property type="entry name" value="NPHP3_N"/>
    <property type="match status" value="1"/>
</dbReference>
<name>A0A9P1M9W2_9PEZI</name>
<feature type="domain" description="Nephrocystin 3-like N-terminal" evidence="5">
    <location>
        <begin position="76"/>
        <end position="225"/>
    </location>
</feature>
<reference evidence="6" key="1">
    <citation type="submission" date="2022-11" db="EMBL/GenBank/DDBJ databases">
        <authorList>
            <person name="Scott C."/>
            <person name="Bruce N."/>
        </authorList>
    </citation>
    <scope>NUCLEOTIDE SEQUENCE</scope>
</reference>
<dbReference type="PROSITE" id="PS50297">
    <property type="entry name" value="ANK_REP_REGION"/>
    <property type="match status" value="2"/>
</dbReference>
<organism evidence="6 7">
    <name type="scientific">Parascedosporium putredinis</name>
    <dbReference type="NCBI Taxonomy" id="1442378"/>
    <lineage>
        <taxon>Eukaryota</taxon>
        <taxon>Fungi</taxon>
        <taxon>Dikarya</taxon>
        <taxon>Ascomycota</taxon>
        <taxon>Pezizomycotina</taxon>
        <taxon>Sordariomycetes</taxon>
        <taxon>Hypocreomycetidae</taxon>
        <taxon>Microascales</taxon>
        <taxon>Microascaceae</taxon>
        <taxon>Parascedosporium</taxon>
    </lineage>
</organism>
<dbReference type="Gene3D" id="1.25.40.20">
    <property type="entry name" value="Ankyrin repeat-containing domain"/>
    <property type="match status" value="1"/>
</dbReference>
<evidence type="ECO:0000259" key="4">
    <source>
        <dbReference type="Pfam" id="PF22939"/>
    </source>
</evidence>
<dbReference type="PROSITE" id="PS50088">
    <property type="entry name" value="ANK_REPEAT"/>
    <property type="match status" value="2"/>
</dbReference>
<dbReference type="Gene3D" id="3.40.50.300">
    <property type="entry name" value="P-loop containing nucleotide triphosphate hydrolases"/>
    <property type="match status" value="1"/>
</dbReference>
<proteinExistence type="predicted"/>
<evidence type="ECO:0000256" key="1">
    <source>
        <dbReference type="ARBA" id="ARBA00022737"/>
    </source>
</evidence>
<dbReference type="InterPro" id="IPR027417">
    <property type="entry name" value="P-loop_NTPase"/>
</dbReference>
<dbReference type="PANTHER" id="PTHR10039">
    <property type="entry name" value="AMELOGENIN"/>
    <property type="match status" value="1"/>
</dbReference>
<dbReference type="InterPro" id="IPR036770">
    <property type="entry name" value="Ankyrin_rpt-contain_sf"/>
</dbReference>
<dbReference type="OrthoDB" id="21416at2759"/>
<feature type="region of interest" description="Disordered" evidence="3">
    <location>
        <begin position="1"/>
        <end position="20"/>
    </location>
</feature>
<evidence type="ECO:0000313" key="7">
    <source>
        <dbReference type="Proteomes" id="UP000838763"/>
    </source>
</evidence>
<dbReference type="Pfam" id="PF12796">
    <property type="entry name" value="Ank_2"/>
    <property type="match status" value="2"/>
</dbReference>
<feature type="repeat" description="ANK" evidence="2">
    <location>
        <begin position="540"/>
        <end position="572"/>
    </location>
</feature>
<dbReference type="SUPFAM" id="SSF52540">
    <property type="entry name" value="P-loop containing nucleoside triphosphate hydrolases"/>
    <property type="match status" value="1"/>
</dbReference>
<dbReference type="InterPro" id="IPR056884">
    <property type="entry name" value="NPHP3-like_N"/>
</dbReference>
<dbReference type="SUPFAM" id="SSF48403">
    <property type="entry name" value="Ankyrin repeat"/>
    <property type="match status" value="1"/>
</dbReference>
<dbReference type="PANTHER" id="PTHR10039:SF16">
    <property type="entry name" value="GPI INOSITOL-DEACYLASE"/>
    <property type="match status" value="1"/>
</dbReference>
<dbReference type="Pfam" id="PF22939">
    <property type="entry name" value="WHD_GPIID"/>
    <property type="match status" value="1"/>
</dbReference>
<dbReference type="AlphaFoldDB" id="A0A9P1M9W2"/>
<accession>A0A9P1M9W2</accession>
<evidence type="ECO:0000256" key="2">
    <source>
        <dbReference type="PROSITE-ProRule" id="PRU00023"/>
    </source>
</evidence>
<feature type="region of interest" description="Disordered" evidence="3">
    <location>
        <begin position="453"/>
        <end position="482"/>
    </location>
</feature>
<evidence type="ECO:0000256" key="3">
    <source>
        <dbReference type="SAM" id="MobiDB-lite"/>
    </source>
</evidence>
<dbReference type="InterPro" id="IPR002110">
    <property type="entry name" value="Ankyrin_rpt"/>
</dbReference>
<sequence length="653" mass="71631">MASDRSSDSTGMTDSGEELDDGVVVVHPDDVSNYNPEQILPLQPAVVEKIRVWLGPTDYNVAGGEYRRHLASHVVGTGTWLTATPTYQQWLHSAEHGLLWIKGIPGSGKSVMAATLADELARANPGSPPEALLRDWTHQLLQYSPPLQKKLAAQMEIERSRSIDSLSIDDMWNDLRMAFANLPGKVFCIADALDEMDSGHDTFLQALGALGQWRPQTVKVLITSRPVPTVELPLRTIPCLQLRLDEQHVDADIATYVNFTLAKSEIPKAHWPIIRDAVPGRANGLFLYAKLAMDAFLEPGADVDAVLSALPQDLNELYTGLLEEHARRSAVPPAIQHLILESITHAMRPLRLLELAEMIRVCAPDRVQRDIKATKDIIRSACGPLLQILVDETVSVVHHSFTEYLRGSTRQAGDPGYPILDQESTHANLALVCLSYLKSGSLLDGIDADGSCDSGDDASEIGDSGGHEPGPPLEHRYDPRSVGLPPRNLRYNKRIAWPFSVTPYENGPTPIWWAARDGSLNCIRALLSAGANPNIRISHNGETPLFEATMKRHHEAISILLEAGADPHVSLHGDNDRTPLIFACECGHLESVEVFLKFVEDIDKIQRGVIGAARCGRANVVRRLLEHPGVDVNKKAAGETPLLPPAEADRRIR</sequence>
<feature type="domain" description="GPI inositol-deacylase winged helix" evidence="4">
    <location>
        <begin position="338"/>
        <end position="411"/>
    </location>
</feature>
<gene>
    <name evidence="6" type="ORF">PPNO1_LOCUS5327</name>
</gene>
<evidence type="ECO:0000313" key="6">
    <source>
        <dbReference type="EMBL" id="CAI4215619.1"/>
    </source>
</evidence>
<evidence type="ECO:0000259" key="5">
    <source>
        <dbReference type="Pfam" id="PF24883"/>
    </source>
</evidence>
<dbReference type="InterPro" id="IPR054471">
    <property type="entry name" value="GPIID_WHD"/>
</dbReference>
<comment type="caution">
    <text evidence="6">The sequence shown here is derived from an EMBL/GenBank/DDBJ whole genome shotgun (WGS) entry which is preliminary data.</text>
</comment>
<keyword evidence="1" id="KW-0677">Repeat</keyword>
<dbReference type="SMART" id="SM00248">
    <property type="entry name" value="ANK"/>
    <property type="match status" value="3"/>
</dbReference>
<protein>
    <recommendedName>
        <fullName evidence="8">NACHT domain-containing protein</fullName>
    </recommendedName>
</protein>